<proteinExistence type="predicted"/>
<dbReference type="PANTHER" id="PTHR24252">
    <property type="entry name" value="ACROSIN-RELATED"/>
    <property type="match status" value="1"/>
</dbReference>
<dbReference type="OrthoDB" id="10059102at2759"/>
<name>A0A226F5E8_FOLCA</name>
<dbReference type="PANTHER" id="PTHR24252:SF7">
    <property type="entry name" value="HYALIN"/>
    <property type="match status" value="1"/>
</dbReference>
<dbReference type="InterPro" id="IPR043504">
    <property type="entry name" value="Peptidase_S1_PA_chymotrypsin"/>
</dbReference>
<dbReference type="Gene3D" id="2.40.10.10">
    <property type="entry name" value="Trypsin-like serine proteases"/>
    <property type="match status" value="1"/>
</dbReference>
<organism evidence="8 9">
    <name type="scientific">Folsomia candida</name>
    <name type="common">Springtail</name>
    <dbReference type="NCBI Taxonomy" id="158441"/>
    <lineage>
        <taxon>Eukaryota</taxon>
        <taxon>Metazoa</taxon>
        <taxon>Ecdysozoa</taxon>
        <taxon>Arthropoda</taxon>
        <taxon>Hexapoda</taxon>
        <taxon>Collembola</taxon>
        <taxon>Entomobryomorpha</taxon>
        <taxon>Isotomoidea</taxon>
        <taxon>Isotomidae</taxon>
        <taxon>Proisotominae</taxon>
        <taxon>Folsomia</taxon>
    </lineage>
</organism>
<dbReference type="InterPro" id="IPR001254">
    <property type="entry name" value="Trypsin_dom"/>
</dbReference>
<keyword evidence="9" id="KW-1185">Reference proteome</keyword>
<protein>
    <recommendedName>
        <fullName evidence="4">Phenoloxidase-activating factor 2</fullName>
    </recommendedName>
    <alternativeName>
        <fullName evidence="5">Prophenoloxidase-activating factor II</fullName>
    </alternativeName>
</protein>
<dbReference type="Proteomes" id="UP000198287">
    <property type="component" value="Unassembled WGS sequence"/>
</dbReference>
<comment type="subcellular location">
    <subcellularLocation>
        <location evidence="1">Secreted</location>
    </subcellularLocation>
</comment>
<keyword evidence="6" id="KW-0732">Signal</keyword>
<dbReference type="Pfam" id="PF00089">
    <property type="entry name" value="Trypsin"/>
    <property type="match status" value="1"/>
</dbReference>
<evidence type="ECO:0000256" key="2">
    <source>
        <dbReference type="ARBA" id="ARBA00022525"/>
    </source>
</evidence>
<feature type="chain" id="PRO_5012240292" description="Phenoloxidase-activating factor 2" evidence="6">
    <location>
        <begin position="25"/>
        <end position="260"/>
    </location>
</feature>
<dbReference type="GO" id="GO:0005576">
    <property type="term" value="C:extracellular region"/>
    <property type="evidence" value="ECO:0007669"/>
    <property type="project" value="UniProtKB-SubCell"/>
</dbReference>
<reference evidence="8 9" key="1">
    <citation type="submission" date="2015-12" db="EMBL/GenBank/DDBJ databases">
        <title>The genome of Folsomia candida.</title>
        <authorList>
            <person name="Faddeeva A."/>
            <person name="Derks M.F."/>
            <person name="Anvar Y."/>
            <person name="Smit S."/>
            <person name="Van Straalen N."/>
            <person name="Roelofs D."/>
        </authorList>
    </citation>
    <scope>NUCLEOTIDE SEQUENCE [LARGE SCALE GENOMIC DNA]</scope>
    <source>
        <strain evidence="8 9">VU population</strain>
        <tissue evidence="8">Whole body</tissue>
    </source>
</reference>
<dbReference type="SUPFAM" id="SSF50494">
    <property type="entry name" value="Trypsin-like serine proteases"/>
    <property type="match status" value="1"/>
</dbReference>
<dbReference type="FunFam" id="2.40.10.10:FF:000038">
    <property type="entry name" value="Serine protease"/>
    <property type="match status" value="1"/>
</dbReference>
<accession>A0A226F5E8</accession>
<dbReference type="PRINTS" id="PR00722">
    <property type="entry name" value="CHYMOTRYPSIN"/>
</dbReference>
<dbReference type="InterPro" id="IPR018114">
    <property type="entry name" value="TRYPSIN_HIS"/>
</dbReference>
<dbReference type="STRING" id="158441.A0A226F5E8"/>
<dbReference type="OMA" id="HINNEFE"/>
<dbReference type="EMBL" id="LNIX01000001">
    <property type="protein sequence ID" value="OXA64658.1"/>
    <property type="molecule type" value="Genomic_DNA"/>
</dbReference>
<dbReference type="AlphaFoldDB" id="A0A226F5E8"/>
<evidence type="ECO:0000259" key="7">
    <source>
        <dbReference type="PROSITE" id="PS50240"/>
    </source>
</evidence>
<dbReference type="GO" id="GO:0006508">
    <property type="term" value="P:proteolysis"/>
    <property type="evidence" value="ECO:0007669"/>
    <property type="project" value="InterPro"/>
</dbReference>
<evidence type="ECO:0000256" key="4">
    <source>
        <dbReference type="ARBA" id="ARBA00068096"/>
    </source>
</evidence>
<dbReference type="InterPro" id="IPR001314">
    <property type="entry name" value="Peptidase_S1A"/>
</dbReference>
<dbReference type="CDD" id="cd00190">
    <property type="entry name" value="Tryp_SPc"/>
    <property type="match status" value="1"/>
</dbReference>
<gene>
    <name evidence="8" type="ORF">Fcan01_02326</name>
</gene>
<dbReference type="InterPro" id="IPR009003">
    <property type="entry name" value="Peptidase_S1_PA"/>
</dbReference>
<feature type="domain" description="Peptidase S1" evidence="7">
    <location>
        <begin position="35"/>
        <end position="260"/>
    </location>
</feature>
<evidence type="ECO:0000256" key="6">
    <source>
        <dbReference type="SAM" id="SignalP"/>
    </source>
</evidence>
<keyword evidence="3" id="KW-1015">Disulfide bond</keyword>
<dbReference type="GO" id="GO:0004252">
    <property type="term" value="F:serine-type endopeptidase activity"/>
    <property type="evidence" value="ECO:0007669"/>
    <property type="project" value="InterPro"/>
</dbReference>
<dbReference type="PROSITE" id="PS00134">
    <property type="entry name" value="TRYPSIN_HIS"/>
    <property type="match status" value="1"/>
</dbReference>
<evidence type="ECO:0000313" key="8">
    <source>
        <dbReference type="EMBL" id="OXA64658.1"/>
    </source>
</evidence>
<evidence type="ECO:0000256" key="1">
    <source>
        <dbReference type="ARBA" id="ARBA00004613"/>
    </source>
</evidence>
<comment type="caution">
    <text evidence="8">The sequence shown here is derived from an EMBL/GenBank/DDBJ whole genome shotgun (WGS) entry which is preliminary data.</text>
</comment>
<keyword evidence="2" id="KW-0964">Secreted</keyword>
<dbReference type="SMART" id="SM00020">
    <property type="entry name" value="Tryp_SPc"/>
    <property type="match status" value="1"/>
</dbReference>
<dbReference type="PROSITE" id="PS50240">
    <property type="entry name" value="TRYPSIN_DOM"/>
    <property type="match status" value="1"/>
</dbReference>
<sequence length="260" mass="28211">MMLPQLTSSLILLLISSPNWNVQSKNVPVDWSTLIVGGVEAEKGEFPFMVGIRKASHHCGGSIINSEWIVSAAHCLTGDESVYTVVAGDHINNEFEGTEQNRTVTRIVIHPDYDLLTHESDIALVKISPPFVFNANVRPISLAPNGFIPPSREVVVGWGRLAEGGNYANVLMKVEVPFVSDEDCKTAYGADRITESMTCAGEEGKDACQADSGGPLLCKVRNRQILCGVVSWGTGCARPDKPGIYAKVSYFESWISSVLK</sequence>
<evidence type="ECO:0000256" key="5">
    <source>
        <dbReference type="ARBA" id="ARBA00076468"/>
    </source>
</evidence>
<evidence type="ECO:0000313" key="9">
    <source>
        <dbReference type="Proteomes" id="UP000198287"/>
    </source>
</evidence>
<feature type="signal peptide" evidence="6">
    <location>
        <begin position="1"/>
        <end position="24"/>
    </location>
</feature>
<evidence type="ECO:0000256" key="3">
    <source>
        <dbReference type="ARBA" id="ARBA00023157"/>
    </source>
</evidence>